<protein>
    <submittedName>
        <fullName evidence="1">Uncharacterized protein</fullName>
    </submittedName>
</protein>
<dbReference type="AlphaFoldDB" id="A0A6S4PWK8"/>
<proteinExistence type="predicted"/>
<sequence length="56" mass="6402">MVFFAPSAGWFRVCRQVSFSGRCFLDTYSLALEVQRIASINLQASARLWRLAQSVF</sequence>
<name>A0A6S4PWK8_VIBVL</name>
<accession>A0A6S4PWK8</accession>
<organism evidence="1">
    <name type="scientific">Vibrio vulnificus</name>
    <dbReference type="NCBI Taxonomy" id="672"/>
    <lineage>
        <taxon>Bacteria</taxon>
        <taxon>Pseudomonadati</taxon>
        <taxon>Pseudomonadota</taxon>
        <taxon>Gammaproteobacteria</taxon>
        <taxon>Vibrionales</taxon>
        <taxon>Vibrionaceae</taxon>
        <taxon>Vibrio</taxon>
    </lineage>
</organism>
<reference evidence="1" key="1">
    <citation type="submission" date="2011-01" db="EMBL/GenBank/DDBJ databases">
        <title>Evolutionary Significance of Chromosomal Super-Integrons in Vibrio vulnificus Strains.</title>
        <authorList>
            <person name="Shu H.Y."/>
            <person name="Wu K.M."/>
            <person name="Liu T.T."/>
            <person name="Liu Y.M."/>
            <person name="Liao T.L."/>
            <person name="Hor L.I."/>
            <person name="Tsai S.F."/>
            <person name="Chen C.Y."/>
        </authorList>
    </citation>
    <scope>NUCLEOTIDE SEQUENCE</scope>
    <source>
        <strain evidence="1">CECT4999</strain>
    </source>
</reference>
<dbReference type="EMBL" id="AB609751">
    <property type="protein sequence ID" value="BBE38690.1"/>
    <property type="molecule type" value="Genomic_DNA"/>
</dbReference>
<evidence type="ECO:0000313" key="1">
    <source>
        <dbReference type="EMBL" id="BBE38690.1"/>
    </source>
</evidence>